<evidence type="ECO:0000313" key="1">
    <source>
        <dbReference type="EMBL" id="RKX68625.1"/>
    </source>
</evidence>
<accession>A0A660SCT5</accession>
<evidence type="ECO:0008006" key="3">
    <source>
        <dbReference type="Google" id="ProtNLM"/>
    </source>
</evidence>
<protein>
    <recommendedName>
        <fullName evidence="3">T9SS type A sorting domain-containing protein</fullName>
    </recommendedName>
</protein>
<name>A0A660SCT5_UNCW3</name>
<reference evidence="1 2" key="1">
    <citation type="submission" date="2018-06" db="EMBL/GenBank/DDBJ databases">
        <title>Extensive metabolic versatility and redundancy in microbially diverse, dynamic hydrothermal sediments.</title>
        <authorList>
            <person name="Dombrowski N."/>
            <person name="Teske A."/>
            <person name="Baker B.J."/>
        </authorList>
    </citation>
    <scope>NUCLEOTIDE SEQUENCE [LARGE SCALE GENOMIC DNA]</scope>
    <source>
        <strain evidence="1">B36_G15</strain>
    </source>
</reference>
<feature type="non-terminal residue" evidence="1">
    <location>
        <position position="1"/>
    </location>
</feature>
<comment type="caution">
    <text evidence="1">The sequence shown here is derived from an EMBL/GenBank/DDBJ whole genome shotgun (WGS) entry which is preliminary data.</text>
</comment>
<organism evidence="1 2">
    <name type="scientific">candidate division WOR-3 bacterium</name>
    <dbReference type="NCBI Taxonomy" id="2052148"/>
    <lineage>
        <taxon>Bacteria</taxon>
        <taxon>Bacteria division WOR-3</taxon>
    </lineage>
</organism>
<proteinExistence type="predicted"/>
<gene>
    <name evidence="1" type="ORF">DRP53_10350</name>
</gene>
<evidence type="ECO:0000313" key="2">
    <source>
        <dbReference type="Proteomes" id="UP000268469"/>
    </source>
</evidence>
<dbReference type="AlphaFoldDB" id="A0A660SCT5"/>
<dbReference type="EMBL" id="QNBE01000144">
    <property type="protein sequence ID" value="RKX68625.1"/>
    <property type="molecule type" value="Genomic_DNA"/>
</dbReference>
<sequence>IVEPGVSGVSPPVVSRLWLSRTIVKDRVEVEYLLAVKERVRLSLFDVMGRRVDGFDGELVGKGRLSFDTSQFGAGAYFLKISCRNKESIQHIVVVK</sequence>
<dbReference type="Proteomes" id="UP000268469">
    <property type="component" value="Unassembled WGS sequence"/>
</dbReference>